<evidence type="ECO:0000256" key="3">
    <source>
        <dbReference type="ARBA" id="ARBA00023163"/>
    </source>
</evidence>
<evidence type="ECO:0000259" key="4">
    <source>
        <dbReference type="PROSITE" id="PS51000"/>
    </source>
</evidence>
<dbReference type="Pfam" id="PF13377">
    <property type="entry name" value="Peripla_BP_3"/>
    <property type="match status" value="1"/>
</dbReference>
<dbReference type="InterPro" id="IPR001034">
    <property type="entry name" value="DeoR_HTH"/>
</dbReference>
<evidence type="ECO:0000313" key="6">
    <source>
        <dbReference type="Proteomes" id="UP001602370"/>
    </source>
</evidence>
<protein>
    <submittedName>
        <fullName evidence="5">Substrate-binding domain-containing protein</fullName>
    </submittedName>
</protein>
<keyword evidence="2" id="KW-0238">DNA-binding</keyword>
<dbReference type="PANTHER" id="PTHR30146">
    <property type="entry name" value="LACI-RELATED TRANSCRIPTIONAL REPRESSOR"/>
    <property type="match status" value="1"/>
</dbReference>
<name>A0ABW6Y0W7_9ACTN</name>
<dbReference type="CDD" id="cd06267">
    <property type="entry name" value="PBP1_LacI_sugar_binding-like"/>
    <property type="match status" value="1"/>
</dbReference>
<sequence length="354" mass="37852">MHAEHRHQAILRRLREEGSLRVSDFAAELGVSPVTIRRDVEILADRGLVARVHGGAMLPETWAETAPADADPAAPARGRERVIGLIVPSADYYYPEVIKGAREAAAARNARLVLDISGYDADEERAQVDRMIGDGVDGLLVVPTGPRGWYEHLPVPVVIVERRPGSDEMAGIDHVVSDHVHGARLAVRHLAEAGRTRLALLVRGTSPTAQWIIEGFEAGVRAAGLEAPRPASVLDTGDAGPGSPEYDDPVEELLDAVAAGRVDAVIAHPDNHALALLRRLRARSVQVPGGVAIVAYDDEVAGLADIPLSAIAPAKHEVGASAVELLVRRIEQPDAPRHRLFVLPRLRVRSSSGG</sequence>
<dbReference type="PROSITE" id="PS00894">
    <property type="entry name" value="HTH_DEOR_1"/>
    <property type="match status" value="1"/>
</dbReference>
<dbReference type="InterPro" id="IPR018356">
    <property type="entry name" value="Tscrpt_reg_HTH_DeoR_CS"/>
</dbReference>
<evidence type="ECO:0000313" key="5">
    <source>
        <dbReference type="EMBL" id="MFF5923211.1"/>
    </source>
</evidence>
<dbReference type="PROSITE" id="PS51000">
    <property type="entry name" value="HTH_DEOR_2"/>
    <property type="match status" value="1"/>
</dbReference>
<dbReference type="SMART" id="SM00420">
    <property type="entry name" value="HTH_DEOR"/>
    <property type="match status" value="1"/>
</dbReference>
<dbReference type="EMBL" id="JBIBDZ010000013">
    <property type="protein sequence ID" value="MFF5923211.1"/>
    <property type="molecule type" value="Genomic_DNA"/>
</dbReference>
<dbReference type="Gene3D" id="3.40.50.2300">
    <property type="match status" value="2"/>
</dbReference>
<keyword evidence="1" id="KW-0805">Transcription regulation</keyword>
<dbReference type="InterPro" id="IPR036388">
    <property type="entry name" value="WH-like_DNA-bd_sf"/>
</dbReference>
<reference evidence="5 6" key="1">
    <citation type="submission" date="2024-10" db="EMBL/GenBank/DDBJ databases">
        <title>The Natural Products Discovery Center: Release of the First 8490 Sequenced Strains for Exploring Actinobacteria Biosynthetic Diversity.</title>
        <authorList>
            <person name="Kalkreuter E."/>
            <person name="Kautsar S.A."/>
            <person name="Yang D."/>
            <person name="Bader C.D."/>
            <person name="Teijaro C.N."/>
            <person name="Fluegel L."/>
            <person name="Davis C.M."/>
            <person name="Simpson J.R."/>
            <person name="Lauterbach L."/>
            <person name="Steele A.D."/>
            <person name="Gui C."/>
            <person name="Meng S."/>
            <person name="Li G."/>
            <person name="Viehrig K."/>
            <person name="Ye F."/>
            <person name="Su P."/>
            <person name="Kiefer A.F."/>
            <person name="Nichols A."/>
            <person name="Cepeda A.J."/>
            <person name="Yan W."/>
            <person name="Fan B."/>
            <person name="Jiang Y."/>
            <person name="Adhikari A."/>
            <person name="Zheng C.-J."/>
            <person name="Schuster L."/>
            <person name="Cowan T.M."/>
            <person name="Smanski M.J."/>
            <person name="Chevrette M.G."/>
            <person name="De Carvalho L.P.S."/>
            <person name="Shen B."/>
        </authorList>
    </citation>
    <scope>NUCLEOTIDE SEQUENCE [LARGE SCALE GENOMIC DNA]</scope>
    <source>
        <strain evidence="5 6">NPDC012605</strain>
    </source>
</reference>
<dbReference type="Gene3D" id="1.10.10.10">
    <property type="entry name" value="Winged helix-like DNA-binding domain superfamily/Winged helix DNA-binding domain"/>
    <property type="match status" value="1"/>
</dbReference>
<dbReference type="SUPFAM" id="SSF46785">
    <property type="entry name" value="Winged helix' DNA-binding domain"/>
    <property type="match status" value="1"/>
</dbReference>
<dbReference type="RefSeq" id="WP_388310709.1">
    <property type="nucleotide sequence ID" value="NZ_JBIBDZ010000013.1"/>
</dbReference>
<dbReference type="Proteomes" id="UP001602370">
    <property type="component" value="Unassembled WGS sequence"/>
</dbReference>
<dbReference type="Pfam" id="PF08220">
    <property type="entry name" value="HTH_DeoR"/>
    <property type="match status" value="1"/>
</dbReference>
<organism evidence="5 6">
    <name type="scientific">Streptomyces flavochromogenes</name>
    <dbReference type="NCBI Taxonomy" id="68199"/>
    <lineage>
        <taxon>Bacteria</taxon>
        <taxon>Bacillati</taxon>
        <taxon>Actinomycetota</taxon>
        <taxon>Actinomycetes</taxon>
        <taxon>Kitasatosporales</taxon>
        <taxon>Streptomycetaceae</taxon>
        <taxon>Streptomyces</taxon>
    </lineage>
</organism>
<dbReference type="SUPFAM" id="SSF53822">
    <property type="entry name" value="Periplasmic binding protein-like I"/>
    <property type="match status" value="1"/>
</dbReference>
<keyword evidence="3" id="KW-0804">Transcription</keyword>
<dbReference type="InterPro" id="IPR046335">
    <property type="entry name" value="LacI/GalR-like_sensor"/>
</dbReference>
<evidence type="ECO:0000256" key="2">
    <source>
        <dbReference type="ARBA" id="ARBA00023125"/>
    </source>
</evidence>
<dbReference type="InterPro" id="IPR028082">
    <property type="entry name" value="Peripla_BP_I"/>
</dbReference>
<keyword evidence="6" id="KW-1185">Reference proteome</keyword>
<comment type="caution">
    <text evidence="5">The sequence shown here is derived from an EMBL/GenBank/DDBJ whole genome shotgun (WGS) entry which is preliminary data.</text>
</comment>
<proteinExistence type="predicted"/>
<accession>A0ABW6Y0W7</accession>
<dbReference type="PANTHER" id="PTHR30146:SF155">
    <property type="entry name" value="ALANINE RACEMASE"/>
    <property type="match status" value="1"/>
</dbReference>
<dbReference type="PRINTS" id="PR00037">
    <property type="entry name" value="HTHLACR"/>
</dbReference>
<evidence type="ECO:0000256" key="1">
    <source>
        <dbReference type="ARBA" id="ARBA00023015"/>
    </source>
</evidence>
<feature type="domain" description="HTH deoR-type" evidence="4">
    <location>
        <begin position="3"/>
        <end position="58"/>
    </location>
</feature>
<gene>
    <name evidence="5" type="ORF">ACFY8C_33565</name>
</gene>
<dbReference type="InterPro" id="IPR036390">
    <property type="entry name" value="WH_DNA-bd_sf"/>
</dbReference>